<evidence type="ECO:0000313" key="2">
    <source>
        <dbReference type="EMBL" id="OAY29747.1"/>
    </source>
</evidence>
<accession>A0A2C9UHR8</accession>
<keyword evidence="1" id="KW-0812">Transmembrane</keyword>
<evidence type="ECO:0000256" key="1">
    <source>
        <dbReference type="SAM" id="Phobius"/>
    </source>
</evidence>
<gene>
    <name evidence="2" type="ORF">MANES_15G169100</name>
</gene>
<protein>
    <submittedName>
        <fullName evidence="2">Uncharacterized protein</fullName>
    </submittedName>
</protein>
<organism evidence="2">
    <name type="scientific">Manihot esculenta</name>
    <name type="common">Cassava</name>
    <name type="synonym">Jatropha manihot</name>
    <dbReference type="NCBI Taxonomy" id="3983"/>
    <lineage>
        <taxon>Eukaryota</taxon>
        <taxon>Viridiplantae</taxon>
        <taxon>Streptophyta</taxon>
        <taxon>Embryophyta</taxon>
        <taxon>Tracheophyta</taxon>
        <taxon>Spermatophyta</taxon>
        <taxon>Magnoliopsida</taxon>
        <taxon>eudicotyledons</taxon>
        <taxon>Gunneridae</taxon>
        <taxon>Pentapetalae</taxon>
        <taxon>rosids</taxon>
        <taxon>fabids</taxon>
        <taxon>Malpighiales</taxon>
        <taxon>Euphorbiaceae</taxon>
        <taxon>Crotonoideae</taxon>
        <taxon>Manihoteae</taxon>
        <taxon>Manihot</taxon>
    </lineage>
</organism>
<keyword evidence="1" id="KW-1133">Transmembrane helix</keyword>
<sequence length="73" mass="8806">MKHYQHCSCWSERETTQGQHCHLFQCIIKVEQHHLHGPPSVVDIISMESGTNLIFFLFFFFKCPINYYLRKQF</sequence>
<proteinExistence type="predicted"/>
<dbReference type="EMBL" id="CM004401">
    <property type="protein sequence ID" value="OAY29747.1"/>
    <property type="molecule type" value="Genomic_DNA"/>
</dbReference>
<reference evidence="2" key="1">
    <citation type="submission" date="2016-02" db="EMBL/GenBank/DDBJ databases">
        <title>WGS assembly of Manihot esculenta.</title>
        <authorList>
            <person name="Bredeson J.V."/>
            <person name="Prochnik S.E."/>
            <person name="Lyons J.B."/>
            <person name="Schmutz J."/>
            <person name="Grimwood J."/>
            <person name="Vrebalov J."/>
            <person name="Bart R.S."/>
            <person name="Amuge T."/>
            <person name="Ferguson M.E."/>
            <person name="Green R."/>
            <person name="Putnam N."/>
            <person name="Stites J."/>
            <person name="Rounsley S."/>
            <person name="Rokhsar D.S."/>
        </authorList>
    </citation>
    <scope>NUCLEOTIDE SEQUENCE [LARGE SCALE GENOMIC DNA]</scope>
    <source>
        <tissue evidence="2">Leaf</tissue>
    </source>
</reference>
<name>A0A2C9UHR8_MANES</name>
<feature type="transmembrane region" description="Helical" evidence="1">
    <location>
        <begin position="50"/>
        <end position="69"/>
    </location>
</feature>
<dbReference type="AlphaFoldDB" id="A0A2C9UHR8"/>
<keyword evidence="1" id="KW-0472">Membrane</keyword>